<dbReference type="EMBL" id="JAMQGP010000003">
    <property type="protein sequence ID" value="MCM2679762.1"/>
    <property type="molecule type" value="Genomic_DNA"/>
</dbReference>
<evidence type="ECO:0000256" key="2">
    <source>
        <dbReference type="ARBA" id="ARBA00023015"/>
    </source>
</evidence>
<evidence type="ECO:0000259" key="5">
    <source>
        <dbReference type="PROSITE" id="PS50931"/>
    </source>
</evidence>
<dbReference type="InterPro" id="IPR000847">
    <property type="entry name" value="LysR_HTH_N"/>
</dbReference>
<evidence type="ECO:0000313" key="6">
    <source>
        <dbReference type="EMBL" id="MCM2679762.1"/>
    </source>
</evidence>
<dbReference type="Pfam" id="PF00126">
    <property type="entry name" value="HTH_1"/>
    <property type="match status" value="1"/>
</dbReference>
<protein>
    <submittedName>
        <fullName evidence="6">LysR family transcriptional regulator</fullName>
    </submittedName>
</protein>
<dbReference type="FunFam" id="1.10.10.10:FF:000001">
    <property type="entry name" value="LysR family transcriptional regulator"/>
    <property type="match status" value="1"/>
</dbReference>
<evidence type="ECO:0000256" key="1">
    <source>
        <dbReference type="ARBA" id="ARBA00009437"/>
    </source>
</evidence>
<dbReference type="SUPFAM" id="SSF46785">
    <property type="entry name" value="Winged helix' DNA-binding domain"/>
    <property type="match status" value="1"/>
</dbReference>
<evidence type="ECO:0000256" key="3">
    <source>
        <dbReference type="ARBA" id="ARBA00023125"/>
    </source>
</evidence>
<dbReference type="Proteomes" id="UP001165393">
    <property type="component" value="Unassembled WGS sequence"/>
</dbReference>
<accession>A0AA42B7F6</accession>
<organism evidence="6 7">
    <name type="scientific">Echinimonas agarilytica</name>
    <dbReference type="NCBI Taxonomy" id="1215918"/>
    <lineage>
        <taxon>Bacteria</taxon>
        <taxon>Pseudomonadati</taxon>
        <taxon>Pseudomonadota</taxon>
        <taxon>Gammaproteobacteria</taxon>
        <taxon>Alteromonadales</taxon>
        <taxon>Echinimonadaceae</taxon>
        <taxon>Echinimonas</taxon>
    </lineage>
</organism>
<keyword evidence="2" id="KW-0805">Transcription regulation</keyword>
<dbReference type="InterPro" id="IPR036388">
    <property type="entry name" value="WH-like_DNA-bd_sf"/>
</dbReference>
<dbReference type="SUPFAM" id="SSF53850">
    <property type="entry name" value="Periplasmic binding protein-like II"/>
    <property type="match status" value="1"/>
</dbReference>
<keyword evidence="3" id="KW-0238">DNA-binding</keyword>
<evidence type="ECO:0000313" key="7">
    <source>
        <dbReference type="Proteomes" id="UP001165393"/>
    </source>
</evidence>
<proteinExistence type="inferred from homology"/>
<gene>
    <name evidence="6" type="ORF">NAF29_08805</name>
</gene>
<dbReference type="GO" id="GO:0006351">
    <property type="term" value="P:DNA-templated transcription"/>
    <property type="evidence" value="ECO:0007669"/>
    <property type="project" value="TreeGrafter"/>
</dbReference>
<comment type="similarity">
    <text evidence="1">Belongs to the LysR transcriptional regulatory family.</text>
</comment>
<evidence type="ECO:0000256" key="4">
    <source>
        <dbReference type="ARBA" id="ARBA00023163"/>
    </source>
</evidence>
<reference evidence="6 7" key="1">
    <citation type="journal article" date="2013" name="Antonie Van Leeuwenhoek">
        <title>Echinimonas agarilytica gen. nov., sp. nov., a new gammaproteobacterium isolated from the sea urchin Strongylocentrotus intermedius.</title>
        <authorList>
            <person name="Nedashkovskaya O.I."/>
            <person name="Stenkova A.M."/>
            <person name="Zhukova N.V."/>
            <person name="Van Trappen S."/>
            <person name="Lee J.S."/>
            <person name="Kim S.B."/>
        </authorList>
    </citation>
    <scope>NUCLEOTIDE SEQUENCE [LARGE SCALE GENOMIC DNA]</scope>
    <source>
        <strain evidence="6 7">KMM 6351</strain>
    </source>
</reference>
<dbReference type="Gene3D" id="1.10.10.10">
    <property type="entry name" value="Winged helix-like DNA-binding domain superfamily/Winged helix DNA-binding domain"/>
    <property type="match status" value="1"/>
</dbReference>
<dbReference type="InterPro" id="IPR005119">
    <property type="entry name" value="LysR_subst-bd"/>
</dbReference>
<dbReference type="GO" id="GO:0003700">
    <property type="term" value="F:DNA-binding transcription factor activity"/>
    <property type="evidence" value="ECO:0007669"/>
    <property type="project" value="InterPro"/>
</dbReference>
<comment type="caution">
    <text evidence="6">The sequence shown here is derived from an EMBL/GenBank/DDBJ whole genome shotgun (WGS) entry which is preliminary data.</text>
</comment>
<keyword evidence="4" id="KW-0804">Transcription</keyword>
<dbReference type="InterPro" id="IPR036390">
    <property type="entry name" value="WH_DNA-bd_sf"/>
</dbReference>
<sequence>MNITLDQLKVLVAVNTSGSFSKTAELLGQTPSAISRKIGQLERQLNIQLFTRTTRRISLTNEGRIITEKAQLALTIVNDIQDNAALSHGEPAGKLKVDAPTPFLEHCIMPYIDGFMKKYPKIQLELASFDHQIDLIAEQVDVAFRIGELKDSSLHYRRVGKSPLRIIASPEYLKNHGVPNHVNDLHQHACIGFSQPLSLNHWPLIQDEQSKAFELNTKLACSSGSLIRQATLNGMGIACLADFMTRNDLTQGRLVQVLTDATITQYQPIHAVFYKPYQSSLKLKCFVDFIIESIADQLQ</sequence>
<keyword evidence="7" id="KW-1185">Reference proteome</keyword>
<dbReference type="PANTHER" id="PTHR30537:SF20">
    <property type="entry name" value="TRANSCRIPTIONAL REGULATORY PROTEIN"/>
    <property type="match status" value="1"/>
</dbReference>
<dbReference type="Pfam" id="PF03466">
    <property type="entry name" value="LysR_substrate"/>
    <property type="match status" value="1"/>
</dbReference>
<dbReference type="GO" id="GO:0043565">
    <property type="term" value="F:sequence-specific DNA binding"/>
    <property type="evidence" value="ECO:0007669"/>
    <property type="project" value="TreeGrafter"/>
</dbReference>
<dbReference type="RefSeq" id="WP_251261199.1">
    <property type="nucleotide sequence ID" value="NZ_JAMQGP010000003.1"/>
</dbReference>
<dbReference type="PANTHER" id="PTHR30537">
    <property type="entry name" value="HTH-TYPE TRANSCRIPTIONAL REGULATOR"/>
    <property type="match status" value="1"/>
</dbReference>
<dbReference type="PROSITE" id="PS50931">
    <property type="entry name" value="HTH_LYSR"/>
    <property type="match status" value="1"/>
</dbReference>
<dbReference type="Gene3D" id="3.40.190.290">
    <property type="match status" value="1"/>
</dbReference>
<dbReference type="InterPro" id="IPR058163">
    <property type="entry name" value="LysR-type_TF_proteobact-type"/>
</dbReference>
<name>A0AA42B7F6_9GAMM</name>
<feature type="domain" description="HTH lysR-type" evidence="5">
    <location>
        <begin position="3"/>
        <end position="60"/>
    </location>
</feature>
<dbReference type="AlphaFoldDB" id="A0AA42B7F6"/>